<evidence type="ECO:0000256" key="1">
    <source>
        <dbReference type="ARBA" id="ARBA00006484"/>
    </source>
</evidence>
<dbReference type="PRINTS" id="PR00081">
    <property type="entry name" value="GDHRDH"/>
</dbReference>
<dbReference type="InterPro" id="IPR002347">
    <property type="entry name" value="SDR_fam"/>
</dbReference>
<dbReference type="SUPFAM" id="SSF51735">
    <property type="entry name" value="NAD(P)-binding Rossmann-fold domains"/>
    <property type="match status" value="1"/>
</dbReference>
<protein>
    <submittedName>
        <fullName evidence="2">SDR family oxidoreductase</fullName>
    </submittedName>
</protein>
<comment type="caution">
    <text evidence="2">The sequence shown here is derived from an EMBL/GenBank/DDBJ whole genome shotgun (WGS) entry which is preliminary data.</text>
</comment>
<organism evidence="2 3">
    <name type="scientific">Acidimicrobium ferrooxidans</name>
    <dbReference type="NCBI Taxonomy" id="53635"/>
    <lineage>
        <taxon>Bacteria</taxon>
        <taxon>Bacillati</taxon>
        <taxon>Actinomycetota</taxon>
        <taxon>Acidimicrobiia</taxon>
        <taxon>Acidimicrobiales</taxon>
        <taxon>Acidimicrobiaceae</taxon>
        <taxon>Acidimicrobium</taxon>
    </lineage>
</organism>
<dbReference type="PROSITE" id="PS00061">
    <property type="entry name" value="ADH_SHORT"/>
    <property type="match status" value="1"/>
</dbReference>
<dbReference type="PRINTS" id="PR00080">
    <property type="entry name" value="SDRFAMILY"/>
</dbReference>
<sequence length="265" mass="27863">MNPAIHASRFDGQVAVVTGSATGLGEAIAERFALEGANVACLDNNTIDNASTAALVTKHGGEALDIDCDVRLADSQNDAFNAVIERWGRIDVLVACAGIFVGGAITDIPMERWRDIEATNLTGVMVSNQLAAPHMMAQRSGSIINVASMAAKTSWPNSTEYSATKSGVIGITRSVAMDLGPYGVTVNALCPGNTLTDMVRKVSVEVGAELDMTGEEWLEMRANDTALKRLAAPWEMAGVVAFLASDDARYLTGQSIEVDGGLILS</sequence>
<dbReference type="Proteomes" id="UP000724964">
    <property type="component" value="Unassembled WGS sequence"/>
</dbReference>
<comment type="similarity">
    <text evidence="1">Belongs to the short-chain dehydrogenases/reductases (SDR) family.</text>
</comment>
<evidence type="ECO:0000313" key="3">
    <source>
        <dbReference type="Proteomes" id="UP000724964"/>
    </source>
</evidence>
<dbReference type="InterPro" id="IPR020904">
    <property type="entry name" value="Sc_DH/Rdtase_CS"/>
</dbReference>
<keyword evidence="3" id="KW-1185">Reference proteome</keyword>
<proteinExistence type="inferred from homology"/>
<evidence type="ECO:0000313" key="2">
    <source>
        <dbReference type="EMBL" id="MBN4059512.1"/>
    </source>
</evidence>
<dbReference type="Gene3D" id="3.40.50.720">
    <property type="entry name" value="NAD(P)-binding Rossmann-like Domain"/>
    <property type="match status" value="1"/>
</dbReference>
<accession>A0ABS3AS14</accession>
<gene>
    <name evidence="2" type="ORF">JYT35_00160</name>
</gene>
<name>A0ABS3AS14_9ACTN</name>
<dbReference type="InterPro" id="IPR036291">
    <property type="entry name" value="NAD(P)-bd_dom_sf"/>
</dbReference>
<dbReference type="Pfam" id="PF13561">
    <property type="entry name" value="adh_short_C2"/>
    <property type="match status" value="1"/>
</dbReference>
<dbReference type="CDD" id="cd05233">
    <property type="entry name" value="SDR_c"/>
    <property type="match status" value="1"/>
</dbReference>
<dbReference type="EMBL" id="JAFIUH010000001">
    <property type="protein sequence ID" value="MBN4059512.1"/>
    <property type="molecule type" value="Genomic_DNA"/>
</dbReference>
<reference evidence="2" key="1">
    <citation type="submission" date="2021-02" db="EMBL/GenBank/DDBJ databases">
        <title>Activity-based single-cell genomes from oceanic crustal fluid captures similar information to metagenomic and metatranscriptomic surveys with orders of magnitude less sampling.</title>
        <authorList>
            <person name="D'Angelo T.S."/>
            <person name="Orcutt B.N."/>
        </authorList>
    </citation>
    <scope>NUCLEOTIDE SEQUENCE [LARGE SCALE GENOMIC DNA]</scope>
    <source>
        <strain evidence="2">AH-315-J10</strain>
    </source>
</reference>
<dbReference type="PANTHER" id="PTHR42760">
    <property type="entry name" value="SHORT-CHAIN DEHYDROGENASES/REDUCTASES FAMILY MEMBER"/>
    <property type="match status" value="1"/>
</dbReference>